<gene>
    <name evidence="3" type="ORF">ElyMa_002327100</name>
</gene>
<reference evidence="3 4" key="1">
    <citation type="journal article" date="2021" name="Elife">
        <title>Chloroplast acquisition without the gene transfer in kleptoplastic sea slugs, Plakobranchus ocellatus.</title>
        <authorList>
            <person name="Maeda T."/>
            <person name="Takahashi S."/>
            <person name="Yoshida T."/>
            <person name="Shimamura S."/>
            <person name="Takaki Y."/>
            <person name="Nagai Y."/>
            <person name="Toyoda A."/>
            <person name="Suzuki Y."/>
            <person name="Arimoto A."/>
            <person name="Ishii H."/>
            <person name="Satoh N."/>
            <person name="Nishiyama T."/>
            <person name="Hasebe M."/>
            <person name="Maruyama T."/>
            <person name="Minagawa J."/>
            <person name="Obokata J."/>
            <person name="Shigenobu S."/>
        </authorList>
    </citation>
    <scope>NUCLEOTIDE SEQUENCE [LARGE SCALE GENOMIC DNA]</scope>
</reference>
<organism evidence="3 4">
    <name type="scientific">Elysia marginata</name>
    <dbReference type="NCBI Taxonomy" id="1093978"/>
    <lineage>
        <taxon>Eukaryota</taxon>
        <taxon>Metazoa</taxon>
        <taxon>Spiralia</taxon>
        <taxon>Lophotrochozoa</taxon>
        <taxon>Mollusca</taxon>
        <taxon>Gastropoda</taxon>
        <taxon>Heterobranchia</taxon>
        <taxon>Euthyneura</taxon>
        <taxon>Panpulmonata</taxon>
        <taxon>Sacoglossa</taxon>
        <taxon>Placobranchoidea</taxon>
        <taxon>Plakobranchidae</taxon>
        <taxon>Elysia</taxon>
    </lineage>
</organism>
<dbReference type="PANTHER" id="PTHR31118">
    <property type="entry name" value="CYCLASE-LIKE PROTEIN 2"/>
    <property type="match status" value="1"/>
</dbReference>
<evidence type="ECO:0000313" key="3">
    <source>
        <dbReference type="EMBL" id="GFR80881.1"/>
    </source>
</evidence>
<sequence>MTRLSAAHLQLMAAVAILCLWNFPISEASKFVDLTHAQNASTVYWAGVPGFTRTVLVASTNENGVWIEVGSYASGEHGGTHVDVPRHFIPNGYDLKDMPLERTIADGVMIDCVAEAARNPDYGVTAAKVCACVVTNKLHAVINIYYS</sequence>
<dbReference type="Proteomes" id="UP000762676">
    <property type="component" value="Unassembled WGS sequence"/>
</dbReference>
<dbReference type="EMBL" id="BMAT01004794">
    <property type="protein sequence ID" value="GFR80881.1"/>
    <property type="molecule type" value="Genomic_DNA"/>
</dbReference>
<dbReference type="InterPro" id="IPR037175">
    <property type="entry name" value="KFase_sf"/>
</dbReference>
<dbReference type="InterPro" id="IPR007325">
    <property type="entry name" value="KFase/CYL"/>
</dbReference>
<proteinExistence type="inferred from homology"/>
<comment type="caution">
    <text evidence="3">The sequence shown here is derived from an EMBL/GenBank/DDBJ whole genome shotgun (WGS) entry which is preliminary data.</text>
</comment>
<dbReference type="Gene3D" id="3.50.30.50">
    <property type="entry name" value="Putative cyclase"/>
    <property type="match status" value="1"/>
</dbReference>
<evidence type="ECO:0000313" key="4">
    <source>
        <dbReference type="Proteomes" id="UP000762676"/>
    </source>
</evidence>
<dbReference type="SUPFAM" id="SSF102198">
    <property type="entry name" value="Putative cyclase"/>
    <property type="match status" value="1"/>
</dbReference>
<feature type="chain" id="PRO_5043573641" evidence="2">
    <location>
        <begin position="29"/>
        <end position="147"/>
    </location>
</feature>
<dbReference type="AlphaFoldDB" id="A0AAV4G6S5"/>
<evidence type="ECO:0000256" key="2">
    <source>
        <dbReference type="SAM" id="SignalP"/>
    </source>
</evidence>
<accession>A0AAV4G6S5</accession>
<keyword evidence="2" id="KW-0732">Signal</keyword>
<comment type="similarity">
    <text evidence="1">Belongs to the Cyclase 1 superfamily.</text>
</comment>
<protein>
    <submittedName>
        <fullName evidence="3">Cyclase family protein</fullName>
    </submittedName>
</protein>
<dbReference type="PANTHER" id="PTHR31118:SF12">
    <property type="entry name" value="CYCLASE-LIKE PROTEIN 2"/>
    <property type="match status" value="1"/>
</dbReference>
<name>A0AAV4G6S5_9GAST</name>
<dbReference type="Pfam" id="PF04199">
    <property type="entry name" value="Cyclase"/>
    <property type="match status" value="1"/>
</dbReference>
<evidence type="ECO:0000256" key="1">
    <source>
        <dbReference type="ARBA" id="ARBA00007865"/>
    </source>
</evidence>
<keyword evidence="4" id="KW-1185">Reference proteome</keyword>
<dbReference type="GO" id="GO:0019441">
    <property type="term" value="P:L-tryptophan catabolic process to kynurenine"/>
    <property type="evidence" value="ECO:0007669"/>
    <property type="project" value="InterPro"/>
</dbReference>
<feature type="signal peptide" evidence="2">
    <location>
        <begin position="1"/>
        <end position="28"/>
    </location>
</feature>
<dbReference type="GO" id="GO:0004061">
    <property type="term" value="F:arylformamidase activity"/>
    <property type="evidence" value="ECO:0007669"/>
    <property type="project" value="InterPro"/>
</dbReference>